<sequence>MLGFFAVVCIFSFLQFKFNLIHAPNVIKIGIIGTYQQHDLPQELTRLISEGLTTASEEGKIMPVLVSGWEVNNDATQYKFKLKDNLKWSDNTQISSSDLDFAIPNTVVSFPEKGIIQFNLKESYSPFPSLLVKPVFKKGTLLGTGPYKVQKVEKSRIFITKITLSPIDPKLPGIIIRFYPSEKVAVTGFNLGEVQAIFGLSSPTAFAGNSQVALKQKPDYSKIVTILFQAEDPLLQNRSLRQALAYQLPQIPNEEIANNPYPPKLWAYNSSSKKYFSNPGEAQDALKRAKSNISQEKLKSEIILTTTPNLSEVGKIAVDAWKGLGFDAKLRVESGIAQNFQALLITQSIPVDPDQYFLWHATQTKTNLTKYNSKRADKDLEDGRKIISEDERREAYFDFQKTLLEDTPAVFLYFPKYNIAYLKKTEPLLSLVLGVRN</sequence>
<gene>
    <name evidence="5" type="ORF">UT77_C0002G0038</name>
</gene>
<dbReference type="GO" id="GO:0015833">
    <property type="term" value="P:peptide transport"/>
    <property type="evidence" value="ECO:0007669"/>
    <property type="project" value="TreeGrafter"/>
</dbReference>
<dbReference type="InterPro" id="IPR039424">
    <property type="entry name" value="SBP_5"/>
</dbReference>
<dbReference type="Pfam" id="PF00496">
    <property type="entry name" value="SBP_bac_5"/>
    <property type="match status" value="2"/>
</dbReference>
<organism evidence="5 6">
    <name type="scientific">Candidatus Daviesbacteria bacterium GW2011_GWC2_40_12</name>
    <dbReference type="NCBI Taxonomy" id="1618431"/>
    <lineage>
        <taxon>Bacteria</taxon>
        <taxon>Candidatus Daviesiibacteriota</taxon>
    </lineage>
</organism>
<dbReference type="SUPFAM" id="SSF53850">
    <property type="entry name" value="Periplasmic binding protein-like II"/>
    <property type="match status" value="1"/>
</dbReference>
<dbReference type="Proteomes" id="UP000034881">
    <property type="component" value="Unassembled WGS sequence"/>
</dbReference>
<feature type="domain" description="Solute-binding protein family 5" evidence="4">
    <location>
        <begin position="137"/>
        <end position="363"/>
    </location>
</feature>
<evidence type="ECO:0000256" key="1">
    <source>
        <dbReference type="ARBA" id="ARBA00005695"/>
    </source>
</evidence>
<dbReference type="Gene3D" id="3.10.105.10">
    <property type="entry name" value="Dipeptide-binding Protein, Domain 3"/>
    <property type="match status" value="1"/>
</dbReference>
<protein>
    <submittedName>
        <fullName evidence="5">ABC-type dipeptide transport system, periplasmic component</fullName>
    </submittedName>
</protein>
<proteinExistence type="inferred from homology"/>
<dbReference type="InterPro" id="IPR030678">
    <property type="entry name" value="Peptide/Ni-bd"/>
</dbReference>
<dbReference type="GO" id="GO:1904680">
    <property type="term" value="F:peptide transmembrane transporter activity"/>
    <property type="evidence" value="ECO:0007669"/>
    <property type="project" value="TreeGrafter"/>
</dbReference>
<comment type="caution">
    <text evidence="5">The sequence shown here is derived from an EMBL/GenBank/DDBJ whole genome shotgun (WGS) entry which is preliminary data.</text>
</comment>
<name>A0A0G0T5H6_9BACT</name>
<dbReference type="PANTHER" id="PTHR30290:SF9">
    <property type="entry name" value="OLIGOPEPTIDE-BINDING PROTEIN APPA"/>
    <property type="match status" value="1"/>
</dbReference>
<dbReference type="AlphaFoldDB" id="A0A0G0T5H6"/>
<accession>A0A0G0T5H6</accession>
<keyword evidence="3" id="KW-0732">Signal</keyword>
<reference evidence="5 6" key="1">
    <citation type="journal article" date="2015" name="Nature">
        <title>rRNA introns, odd ribosomes, and small enigmatic genomes across a large radiation of phyla.</title>
        <authorList>
            <person name="Brown C.T."/>
            <person name="Hug L.A."/>
            <person name="Thomas B.C."/>
            <person name="Sharon I."/>
            <person name="Castelle C.J."/>
            <person name="Singh A."/>
            <person name="Wilkins M.J."/>
            <person name="Williams K.H."/>
            <person name="Banfield J.F."/>
        </authorList>
    </citation>
    <scope>NUCLEOTIDE SEQUENCE [LARGE SCALE GENOMIC DNA]</scope>
</reference>
<dbReference type="PANTHER" id="PTHR30290">
    <property type="entry name" value="PERIPLASMIC BINDING COMPONENT OF ABC TRANSPORTER"/>
    <property type="match status" value="1"/>
</dbReference>
<evidence type="ECO:0000256" key="3">
    <source>
        <dbReference type="ARBA" id="ARBA00022729"/>
    </source>
</evidence>
<evidence type="ECO:0000256" key="2">
    <source>
        <dbReference type="ARBA" id="ARBA00022448"/>
    </source>
</evidence>
<comment type="similarity">
    <text evidence="1">Belongs to the bacterial solute-binding protein 5 family.</text>
</comment>
<dbReference type="GO" id="GO:0042597">
    <property type="term" value="C:periplasmic space"/>
    <property type="evidence" value="ECO:0007669"/>
    <property type="project" value="UniProtKB-ARBA"/>
</dbReference>
<dbReference type="Gene3D" id="3.40.190.10">
    <property type="entry name" value="Periplasmic binding protein-like II"/>
    <property type="match status" value="1"/>
</dbReference>
<dbReference type="Gene3D" id="3.90.76.10">
    <property type="entry name" value="Dipeptide-binding Protein, Domain 1"/>
    <property type="match status" value="1"/>
</dbReference>
<evidence type="ECO:0000313" key="5">
    <source>
        <dbReference type="EMBL" id="KKR42385.1"/>
    </source>
</evidence>
<dbReference type="PIRSF" id="PIRSF002741">
    <property type="entry name" value="MppA"/>
    <property type="match status" value="1"/>
</dbReference>
<dbReference type="CDD" id="cd00995">
    <property type="entry name" value="PBP2_NikA_DppA_OppA_like"/>
    <property type="match status" value="1"/>
</dbReference>
<evidence type="ECO:0000313" key="6">
    <source>
        <dbReference type="Proteomes" id="UP000034881"/>
    </source>
</evidence>
<dbReference type="GO" id="GO:0043190">
    <property type="term" value="C:ATP-binding cassette (ABC) transporter complex"/>
    <property type="evidence" value="ECO:0007669"/>
    <property type="project" value="InterPro"/>
</dbReference>
<keyword evidence="2" id="KW-0813">Transport</keyword>
<dbReference type="InterPro" id="IPR000914">
    <property type="entry name" value="SBP_5_dom"/>
</dbReference>
<feature type="domain" description="Solute-binding protein family 5" evidence="4">
    <location>
        <begin position="60"/>
        <end position="103"/>
    </location>
</feature>
<evidence type="ECO:0000259" key="4">
    <source>
        <dbReference type="Pfam" id="PF00496"/>
    </source>
</evidence>
<dbReference type="EMBL" id="LBYB01000002">
    <property type="protein sequence ID" value="KKR42385.1"/>
    <property type="molecule type" value="Genomic_DNA"/>
</dbReference>